<accession>G9ZED2</accession>
<organism evidence="1 2">
    <name type="scientific">Cardiobacterium valvarum F0432</name>
    <dbReference type="NCBI Taxonomy" id="797473"/>
    <lineage>
        <taxon>Bacteria</taxon>
        <taxon>Pseudomonadati</taxon>
        <taxon>Pseudomonadota</taxon>
        <taxon>Gammaproteobacteria</taxon>
        <taxon>Cardiobacteriales</taxon>
        <taxon>Cardiobacteriaceae</taxon>
        <taxon>Cardiobacterium</taxon>
    </lineage>
</organism>
<evidence type="ECO:0000313" key="2">
    <source>
        <dbReference type="Proteomes" id="UP000004750"/>
    </source>
</evidence>
<dbReference type="STRING" id="797473.HMPREF9080_01117"/>
<dbReference type="EMBL" id="AGCM01000061">
    <property type="protein sequence ID" value="EHM54714.1"/>
    <property type="molecule type" value="Genomic_DNA"/>
</dbReference>
<reference evidence="1 2" key="1">
    <citation type="submission" date="2011-08" db="EMBL/GenBank/DDBJ databases">
        <authorList>
            <person name="Weinstock G."/>
            <person name="Sodergren E."/>
            <person name="Clifton S."/>
            <person name="Fulton L."/>
            <person name="Fulton B."/>
            <person name="Courtney L."/>
            <person name="Fronick C."/>
            <person name="Harrison M."/>
            <person name="Strong C."/>
            <person name="Farmer C."/>
            <person name="Delahaunty K."/>
            <person name="Markovic C."/>
            <person name="Hall O."/>
            <person name="Minx P."/>
            <person name="Tomlinson C."/>
            <person name="Mitreva M."/>
            <person name="Hou S."/>
            <person name="Chen J."/>
            <person name="Wollam A."/>
            <person name="Pepin K.H."/>
            <person name="Johnson M."/>
            <person name="Bhonagiri V."/>
            <person name="Zhang X."/>
            <person name="Suruliraj S."/>
            <person name="Warren W."/>
            <person name="Chinwalla A."/>
            <person name="Mardis E.R."/>
            <person name="Wilson R.K."/>
        </authorList>
    </citation>
    <scope>NUCLEOTIDE SEQUENCE [LARGE SCALE GENOMIC DNA]</scope>
    <source>
        <strain evidence="1 2">F0432</strain>
    </source>
</reference>
<proteinExistence type="predicted"/>
<sequence>MADRDAVWKPEKQRVQLGRHTYDRTGEDRQVDVSAGDRLCAVLPRSNRKVTREYDKETYKWRHLVENLFCKLKEFKKVAMRAEKTDTSFSANIVK</sequence>
<name>G9ZED2_9GAMM</name>
<evidence type="ECO:0008006" key="3">
    <source>
        <dbReference type="Google" id="ProtNLM"/>
    </source>
</evidence>
<dbReference type="HOGENOM" id="CLU_2367700_0_0_6"/>
<protein>
    <recommendedName>
        <fullName evidence="3">Transposase DDE domain-containing protein</fullName>
    </recommendedName>
</protein>
<evidence type="ECO:0000313" key="1">
    <source>
        <dbReference type="EMBL" id="EHM54714.1"/>
    </source>
</evidence>
<comment type="caution">
    <text evidence="1">The sequence shown here is derived from an EMBL/GenBank/DDBJ whole genome shotgun (WGS) entry which is preliminary data.</text>
</comment>
<gene>
    <name evidence="1" type="ORF">HMPREF9080_01117</name>
</gene>
<dbReference type="Proteomes" id="UP000004750">
    <property type="component" value="Unassembled WGS sequence"/>
</dbReference>
<dbReference type="AlphaFoldDB" id="G9ZED2"/>